<keyword evidence="2" id="KW-1185">Reference proteome</keyword>
<organism evidence="1 2">
    <name type="scientific">Hypoxylon rubiginosum</name>
    <dbReference type="NCBI Taxonomy" id="110542"/>
    <lineage>
        <taxon>Eukaryota</taxon>
        <taxon>Fungi</taxon>
        <taxon>Dikarya</taxon>
        <taxon>Ascomycota</taxon>
        <taxon>Pezizomycotina</taxon>
        <taxon>Sordariomycetes</taxon>
        <taxon>Xylariomycetidae</taxon>
        <taxon>Xylariales</taxon>
        <taxon>Hypoxylaceae</taxon>
        <taxon>Hypoxylon</taxon>
    </lineage>
</organism>
<dbReference type="Proteomes" id="UP001497700">
    <property type="component" value="Unassembled WGS sequence"/>
</dbReference>
<proteinExistence type="predicted"/>
<accession>A0ACB9YX58</accession>
<dbReference type="EMBL" id="MU393497">
    <property type="protein sequence ID" value="KAI4863787.1"/>
    <property type="molecule type" value="Genomic_DNA"/>
</dbReference>
<evidence type="ECO:0000313" key="2">
    <source>
        <dbReference type="Proteomes" id="UP001497700"/>
    </source>
</evidence>
<protein>
    <submittedName>
        <fullName evidence="1">Uncharacterized protein</fullName>
    </submittedName>
</protein>
<sequence length="93" mass="10526">MTRIRARALMPASRIFCMLTSSCLRFGFLKSCSVSLAQHSLRAGLNFADSIVPADKDTLNSDFSRRILRNHTISLEPGFKIRIRRSVWERGLG</sequence>
<gene>
    <name evidence="1" type="ORF">F4820DRAFT_359666</name>
</gene>
<comment type="caution">
    <text evidence="1">The sequence shown here is derived from an EMBL/GenBank/DDBJ whole genome shotgun (WGS) entry which is preliminary data.</text>
</comment>
<evidence type="ECO:0000313" key="1">
    <source>
        <dbReference type="EMBL" id="KAI4863787.1"/>
    </source>
</evidence>
<name>A0ACB9YX58_9PEZI</name>
<reference evidence="1 2" key="1">
    <citation type="journal article" date="2022" name="New Phytol.">
        <title>Ecological generalism drives hyperdiversity of secondary metabolite gene clusters in xylarialean endophytes.</title>
        <authorList>
            <person name="Franco M.E.E."/>
            <person name="Wisecaver J.H."/>
            <person name="Arnold A.E."/>
            <person name="Ju Y.M."/>
            <person name="Slot J.C."/>
            <person name="Ahrendt S."/>
            <person name="Moore L.P."/>
            <person name="Eastman K.E."/>
            <person name="Scott K."/>
            <person name="Konkel Z."/>
            <person name="Mondo S.J."/>
            <person name="Kuo A."/>
            <person name="Hayes R.D."/>
            <person name="Haridas S."/>
            <person name="Andreopoulos B."/>
            <person name="Riley R."/>
            <person name="LaButti K."/>
            <person name="Pangilinan J."/>
            <person name="Lipzen A."/>
            <person name="Amirebrahimi M."/>
            <person name="Yan J."/>
            <person name="Adam C."/>
            <person name="Keymanesh K."/>
            <person name="Ng V."/>
            <person name="Louie K."/>
            <person name="Northen T."/>
            <person name="Drula E."/>
            <person name="Henrissat B."/>
            <person name="Hsieh H.M."/>
            <person name="Youens-Clark K."/>
            <person name="Lutzoni F."/>
            <person name="Miadlikowska J."/>
            <person name="Eastwood D.C."/>
            <person name="Hamelin R.C."/>
            <person name="Grigoriev I.V."/>
            <person name="U'Ren J.M."/>
        </authorList>
    </citation>
    <scope>NUCLEOTIDE SEQUENCE [LARGE SCALE GENOMIC DNA]</scope>
    <source>
        <strain evidence="1 2">CBS 119005</strain>
    </source>
</reference>